<protein>
    <recommendedName>
        <fullName evidence="4">PqqA binding protein</fullName>
    </recommendedName>
    <alternativeName>
        <fullName evidence="4">Coenzyme PQQ synthesis protein D</fullName>
    </alternativeName>
    <alternativeName>
        <fullName evidence="4">Pyrroloquinoline quinone biosynthesis protein D</fullName>
    </alternativeName>
</protein>
<evidence type="ECO:0000313" key="5">
    <source>
        <dbReference type="EMBL" id="MCY0963705.1"/>
    </source>
</evidence>
<dbReference type="AlphaFoldDB" id="A0A9X3EAP3"/>
<dbReference type="RefSeq" id="WP_283171920.1">
    <property type="nucleotide sequence ID" value="NZ_JAPNOA010000003.1"/>
</dbReference>
<dbReference type="NCBIfam" id="TIGR03859">
    <property type="entry name" value="PQQ_PqqD"/>
    <property type="match status" value="1"/>
</dbReference>
<name>A0A9X3EAP3_9GAMM</name>
<accession>A0A9X3EAP3</accession>
<evidence type="ECO:0000256" key="1">
    <source>
        <dbReference type="ARBA" id="ARBA00004886"/>
    </source>
</evidence>
<sequence>MVSPEQIPAVSRVYRLQWEESQQSFVLLYPEGMVQLNGSAGEIMAQVDGVKSVADVIAALEAKFPEAGDLSADILEFLEIARDKHWITIS</sequence>
<comment type="pathway">
    <text evidence="1 4">Cofactor biosynthesis; pyrroloquinoline quinone biosynthesis.</text>
</comment>
<keyword evidence="6" id="KW-1185">Reference proteome</keyword>
<dbReference type="InterPro" id="IPR022479">
    <property type="entry name" value="PqqD_bac"/>
</dbReference>
<evidence type="ECO:0000313" key="6">
    <source>
        <dbReference type="Proteomes" id="UP001150830"/>
    </source>
</evidence>
<gene>
    <name evidence="4 5" type="primary">pqqD</name>
    <name evidence="5" type="ORF">OUO13_00685</name>
</gene>
<dbReference type="InterPro" id="IPR041881">
    <property type="entry name" value="PqqD_sf"/>
</dbReference>
<comment type="similarity">
    <text evidence="4">Belongs to the PqqD family.</text>
</comment>
<keyword evidence="3 4" id="KW-0884">PQQ biosynthesis</keyword>
<dbReference type="Pfam" id="PF05402">
    <property type="entry name" value="PqqD"/>
    <property type="match status" value="1"/>
</dbReference>
<dbReference type="Gene3D" id="1.10.10.1150">
    <property type="entry name" value="Coenzyme PQQ synthesis protein D (PqqD)"/>
    <property type="match status" value="1"/>
</dbReference>
<comment type="subunit">
    <text evidence="2 4">Monomer. Interacts with PqqE.</text>
</comment>
<reference evidence="5" key="1">
    <citation type="submission" date="2022-11" db="EMBL/GenBank/DDBJ databases">
        <title>Parathalassolutuus dongxingensis gen. nov., sp. nov., a novel member of family Oceanospirillaceae isolated from a coastal shrimp pond in Guangxi, China.</title>
        <authorList>
            <person name="Chen H."/>
        </authorList>
    </citation>
    <scope>NUCLEOTIDE SEQUENCE</scope>
    <source>
        <strain evidence="5">G-43</strain>
    </source>
</reference>
<dbReference type="GO" id="GO:0018189">
    <property type="term" value="P:pyrroloquinoline quinone biosynthetic process"/>
    <property type="evidence" value="ECO:0007669"/>
    <property type="project" value="UniProtKB-UniRule"/>
</dbReference>
<dbReference type="InterPro" id="IPR008792">
    <property type="entry name" value="PQQD"/>
</dbReference>
<dbReference type="EMBL" id="JAPNOA010000003">
    <property type="protein sequence ID" value="MCY0963705.1"/>
    <property type="molecule type" value="Genomic_DNA"/>
</dbReference>
<comment type="function">
    <text evidence="4">Functions as a PqqA binding protein and presents PqqA to PqqE, in the pyrroloquinoline quinone (PQQ) biosynthetic pathway.</text>
</comment>
<dbReference type="GO" id="GO:0048038">
    <property type="term" value="F:quinone binding"/>
    <property type="evidence" value="ECO:0007669"/>
    <property type="project" value="InterPro"/>
</dbReference>
<dbReference type="HAMAP" id="MF_00655">
    <property type="entry name" value="PQQ_syn_PqqD"/>
    <property type="match status" value="1"/>
</dbReference>
<evidence type="ECO:0000256" key="3">
    <source>
        <dbReference type="ARBA" id="ARBA00022905"/>
    </source>
</evidence>
<evidence type="ECO:0000256" key="4">
    <source>
        <dbReference type="HAMAP-Rule" id="MF_00655"/>
    </source>
</evidence>
<comment type="caution">
    <text evidence="5">The sequence shown here is derived from an EMBL/GenBank/DDBJ whole genome shotgun (WGS) entry which is preliminary data.</text>
</comment>
<proteinExistence type="inferred from homology"/>
<dbReference type="NCBIfam" id="NF002535">
    <property type="entry name" value="PRK02079.1"/>
    <property type="match status" value="1"/>
</dbReference>
<dbReference type="Proteomes" id="UP001150830">
    <property type="component" value="Unassembled WGS sequence"/>
</dbReference>
<organism evidence="5 6">
    <name type="scientific">Parathalassolituus penaei</name>
    <dbReference type="NCBI Taxonomy" id="2997323"/>
    <lineage>
        <taxon>Bacteria</taxon>
        <taxon>Pseudomonadati</taxon>
        <taxon>Pseudomonadota</taxon>
        <taxon>Gammaproteobacteria</taxon>
        <taxon>Oceanospirillales</taxon>
        <taxon>Oceanospirillaceae</taxon>
        <taxon>Parathalassolituus</taxon>
    </lineage>
</organism>
<evidence type="ECO:0000256" key="2">
    <source>
        <dbReference type="ARBA" id="ARBA00011741"/>
    </source>
</evidence>